<dbReference type="EMBL" id="CP022098">
    <property type="protein sequence ID" value="ATB38921.1"/>
    <property type="molecule type" value="Genomic_DNA"/>
</dbReference>
<dbReference type="SUPFAM" id="SSF52540">
    <property type="entry name" value="P-loop containing nucleoside triphosphate hydrolases"/>
    <property type="match status" value="1"/>
</dbReference>
<dbReference type="PANTHER" id="PTHR42788">
    <property type="entry name" value="TAURINE IMPORT ATP-BINDING PROTEIN-RELATED"/>
    <property type="match status" value="1"/>
</dbReference>
<sequence length="259" mass="29045">MSVENPLKSGSIKLRARGVSVHFPGEEQPLQALAPVDFDCHEGEFLCLLGPSGCGKTTLLNVIGGFLKPSTGQVLIDGEPVTRPDPRRIFVFQERGVFPWLTVEENIGFGLTDLPVPERRRRISHYLELVGLSGFARAWPSELSGGMKQRLEVARALAVKPDMLFLDEPFSALDAITRHTLRQELLRIQAAERQTILFVTHDIDESVQLADRVLVMSSRPGRIQRVVDIELPHPRDLSSPRYLQYRDELLDELGLAHQV</sequence>
<gene>
    <name evidence="5" type="ORF">CYFUS_004358</name>
</gene>
<evidence type="ECO:0000256" key="1">
    <source>
        <dbReference type="ARBA" id="ARBA00022448"/>
    </source>
</evidence>
<dbReference type="PROSITE" id="PS00211">
    <property type="entry name" value="ABC_TRANSPORTER_1"/>
    <property type="match status" value="1"/>
</dbReference>
<proteinExistence type="predicted"/>
<dbReference type="AlphaFoldDB" id="A0A250J675"/>
<dbReference type="InterPro" id="IPR003439">
    <property type="entry name" value="ABC_transporter-like_ATP-bd"/>
</dbReference>
<dbReference type="InterPro" id="IPR027417">
    <property type="entry name" value="P-loop_NTPase"/>
</dbReference>
<dbReference type="RefSeq" id="WP_095987021.1">
    <property type="nucleotide sequence ID" value="NZ_CP022098.1"/>
</dbReference>
<evidence type="ECO:0000256" key="2">
    <source>
        <dbReference type="ARBA" id="ARBA00022741"/>
    </source>
</evidence>
<dbReference type="GO" id="GO:0005524">
    <property type="term" value="F:ATP binding"/>
    <property type="evidence" value="ECO:0007669"/>
    <property type="project" value="UniProtKB-KW"/>
</dbReference>
<evidence type="ECO:0000313" key="5">
    <source>
        <dbReference type="EMBL" id="ATB38921.1"/>
    </source>
</evidence>
<organism evidence="5 6">
    <name type="scientific">Cystobacter fuscus</name>
    <dbReference type="NCBI Taxonomy" id="43"/>
    <lineage>
        <taxon>Bacteria</taxon>
        <taxon>Pseudomonadati</taxon>
        <taxon>Myxococcota</taxon>
        <taxon>Myxococcia</taxon>
        <taxon>Myxococcales</taxon>
        <taxon>Cystobacterineae</taxon>
        <taxon>Archangiaceae</taxon>
        <taxon>Cystobacter</taxon>
    </lineage>
</organism>
<dbReference type="PROSITE" id="PS50893">
    <property type="entry name" value="ABC_TRANSPORTER_2"/>
    <property type="match status" value="1"/>
</dbReference>
<accession>A0A250J675</accession>
<dbReference type="Gene3D" id="3.40.50.300">
    <property type="entry name" value="P-loop containing nucleotide triphosphate hydrolases"/>
    <property type="match status" value="1"/>
</dbReference>
<protein>
    <submittedName>
        <fullName evidence="5">ABC transporter related protein</fullName>
    </submittedName>
</protein>
<dbReference type="PANTHER" id="PTHR42788:SF13">
    <property type="entry name" value="ALIPHATIC SULFONATES IMPORT ATP-BINDING PROTEIN SSUB"/>
    <property type="match status" value="1"/>
</dbReference>
<keyword evidence="2" id="KW-0547">Nucleotide-binding</keyword>
<keyword evidence="1" id="KW-0813">Transport</keyword>
<dbReference type="KEGG" id="cfus:CYFUS_004358"/>
<dbReference type="GO" id="GO:0016887">
    <property type="term" value="F:ATP hydrolysis activity"/>
    <property type="evidence" value="ECO:0007669"/>
    <property type="project" value="InterPro"/>
</dbReference>
<dbReference type="InterPro" id="IPR050166">
    <property type="entry name" value="ABC_transporter_ATP-bind"/>
</dbReference>
<evidence type="ECO:0000259" key="4">
    <source>
        <dbReference type="PROSITE" id="PS50893"/>
    </source>
</evidence>
<name>A0A250J675_9BACT</name>
<feature type="domain" description="ABC transporter" evidence="4">
    <location>
        <begin position="14"/>
        <end position="243"/>
    </location>
</feature>
<dbReference type="Proteomes" id="UP000217257">
    <property type="component" value="Chromosome"/>
</dbReference>
<reference evidence="5 6" key="1">
    <citation type="submission" date="2017-06" db="EMBL/GenBank/DDBJ databases">
        <title>Sequencing and comparative analysis of myxobacterial genomes.</title>
        <authorList>
            <person name="Rupp O."/>
            <person name="Goesmann A."/>
            <person name="Sogaard-Andersen L."/>
        </authorList>
    </citation>
    <scope>NUCLEOTIDE SEQUENCE [LARGE SCALE GENOMIC DNA]</scope>
    <source>
        <strain evidence="5 6">DSM 52655</strain>
    </source>
</reference>
<dbReference type="CDD" id="cd03293">
    <property type="entry name" value="ABC_NrtD_SsuB_transporters"/>
    <property type="match status" value="1"/>
</dbReference>
<dbReference type="SMART" id="SM00382">
    <property type="entry name" value="AAA"/>
    <property type="match status" value="1"/>
</dbReference>
<evidence type="ECO:0000256" key="3">
    <source>
        <dbReference type="ARBA" id="ARBA00022840"/>
    </source>
</evidence>
<evidence type="ECO:0000313" key="6">
    <source>
        <dbReference type="Proteomes" id="UP000217257"/>
    </source>
</evidence>
<dbReference type="Pfam" id="PF00005">
    <property type="entry name" value="ABC_tran"/>
    <property type="match status" value="1"/>
</dbReference>
<dbReference type="InterPro" id="IPR017871">
    <property type="entry name" value="ABC_transporter-like_CS"/>
</dbReference>
<keyword evidence="3" id="KW-0067">ATP-binding</keyword>
<dbReference type="InterPro" id="IPR003593">
    <property type="entry name" value="AAA+_ATPase"/>
</dbReference>